<name>A0A9P7YI32_9HELO</name>
<organism evidence="2 3">
    <name type="scientific">Amylocarpus encephaloides</name>
    <dbReference type="NCBI Taxonomy" id="45428"/>
    <lineage>
        <taxon>Eukaryota</taxon>
        <taxon>Fungi</taxon>
        <taxon>Dikarya</taxon>
        <taxon>Ascomycota</taxon>
        <taxon>Pezizomycotina</taxon>
        <taxon>Leotiomycetes</taxon>
        <taxon>Helotiales</taxon>
        <taxon>Helotiales incertae sedis</taxon>
        <taxon>Amylocarpus</taxon>
    </lineage>
</organism>
<keyword evidence="1" id="KW-0732">Signal</keyword>
<evidence type="ECO:0008006" key="4">
    <source>
        <dbReference type="Google" id="ProtNLM"/>
    </source>
</evidence>
<reference evidence="2" key="1">
    <citation type="journal article" date="2021" name="IMA Fungus">
        <title>Genomic characterization of three marine fungi, including Emericellopsis atlantica sp. nov. with signatures of a generalist lifestyle and marine biomass degradation.</title>
        <authorList>
            <person name="Hagestad O.C."/>
            <person name="Hou L."/>
            <person name="Andersen J.H."/>
            <person name="Hansen E.H."/>
            <person name="Altermark B."/>
            <person name="Li C."/>
            <person name="Kuhnert E."/>
            <person name="Cox R.J."/>
            <person name="Crous P.W."/>
            <person name="Spatafora J.W."/>
            <person name="Lail K."/>
            <person name="Amirebrahimi M."/>
            <person name="Lipzen A."/>
            <person name="Pangilinan J."/>
            <person name="Andreopoulos W."/>
            <person name="Hayes R.D."/>
            <person name="Ng V."/>
            <person name="Grigoriev I.V."/>
            <person name="Jackson S.A."/>
            <person name="Sutton T.D.S."/>
            <person name="Dobson A.D.W."/>
            <person name="Rama T."/>
        </authorList>
    </citation>
    <scope>NUCLEOTIDE SEQUENCE</scope>
    <source>
        <strain evidence="2">TRa018bII</strain>
    </source>
</reference>
<accession>A0A9P7YI32</accession>
<feature type="signal peptide" evidence="1">
    <location>
        <begin position="1"/>
        <end position="15"/>
    </location>
</feature>
<dbReference type="AlphaFoldDB" id="A0A9P7YI32"/>
<feature type="chain" id="PRO_5040296445" description="Secreted protein" evidence="1">
    <location>
        <begin position="16"/>
        <end position="159"/>
    </location>
</feature>
<keyword evidence="3" id="KW-1185">Reference proteome</keyword>
<evidence type="ECO:0000313" key="2">
    <source>
        <dbReference type="EMBL" id="KAG9234233.1"/>
    </source>
</evidence>
<sequence>MFVFILFCTVLPVRGMLELYVGIMKLWLECSSFFHVGGRLLGCGQVPRSWIPRLVFRRLFRFKVSSAEPSPVEAPVEAPENSLLEDREIAQPCANLTTSITRDVCCHRNFTTVRVNAKTTQRGKVEAENSKRYPPFARLIAETMLDGSIWWLRLVAEDP</sequence>
<dbReference type="Proteomes" id="UP000824998">
    <property type="component" value="Unassembled WGS sequence"/>
</dbReference>
<gene>
    <name evidence="2" type="ORF">BJ875DRAFT_20100</name>
</gene>
<evidence type="ECO:0000313" key="3">
    <source>
        <dbReference type="Proteomes" id="UP000824998"/>
    </source>
</evidence>
<protein>
    <recommendedName>
        <fullName evidence="4">Secreted protein</fullName>
    </recommendedName>
</protein>
<evidence type="ECO:0000256" key="1">
    <source>
        <dbReference type="SAM" id="SignalP"/>
    </source>
</evidence>
<comment type="caution">
    <text evidence="2">The sequence shown here is derived from an EMBL/GenBank/DDBJ whole genome shotgun (WGS) entry which is preliminary data.</text>
</comment>
<proteinExistence type="predicted"/>
<dbReference type="EMBL" id="MU251470">
    <property type="protein sequence ID" value="KAG9234233.1"/>
    <property type="molecule type" value="Genomic_DNA"/>
</dbReference>